<dbReference type="Pfam" id="PF00665">
    <property type="entry name" value="rve"/>
    <property type="match status" value="1"/>
</dbReference>
<dbReference type="EMBL" id="LAZR01023127">
    <property type="protein sequence ID" value="KKL79580.1"/>
    <property type="molecule type" value="Genomic_DNA"/>
</dbReference>
<protein>
    <recommendedName>
        <fullName evidence="1">Integrase catalytic domain-containing protein</fullName>
    </recommendedName>
</protein>
<feature type="domain" description="Integrase catalytic" evidence="1">
    <location>
        <begin position="109"/>
        <end position="270"/>
    </location>
</feature>
<accession>A0A0F9HD32</accession>
<dbReference type="SUPFAM" id="SSF53098">
    <property type="entry name" value="Ribonuclease H-like"/>
    <property type="match status" value="1"/>
</dbReference>
<reference evidence="2" key="1">
    <citation type="journal article" date="2015" name="Nature">
        <title>Complex archaea that bridge the gap between prokaryotes and eukaryotes.</title>
        <authorList>
            <person name="Spang A."/>
            <person name="Saw J.H."/>
            <person name="Jorgensen S.L."/>
            <person name="Zaremba-Niedzwiedzka K."/>
            <person name="Martijn J."/>
            <person name="Lind A.E."/>
            <person name="van Eijk R."/>
            <person name="Schleper C."/>
            <person name="Guy L."/>
            <person name="Ettema T.J."/>
        </authorList>
    </citation>
    <scope>NUCLEOTIDE SEQUENCE</scope>
</reference>
<gene>
    <name evidence="2" type="ORF">LCGC14_2013410</name>
</gene>
<dbReference type="InterPro" id="IPR001584">
    <property type="entry name" value="Integrase_cat-core"/>
</dbReference>
<evidence type="ECO:0000313" key="2">
    <source>
        <dbReference type="EMBL" id="KKL79580.1"/>
    </source>
</evidence>
<dbReference type="PANTHER" id="PTHR46889">
    <property type="entry name" value="TRANSPOSASE INSF FOR INSERTION SEQUENCE IS3B-RELATED"/>
    <property type="match status" value="1"/>
</dbReference>
<dbReference type="InterPro" id="IPR048020">
    <property type="entry name" value="Transpos_IS3"/>
</dbReference>
<name>A0A0F9HD32_9ZZZZ</name>
<dbReference type="PANTHER" id="PTHR46889:SF5">
    <property type="entry name" value="INTEGRASE PROTEIN"/>
    <property type="match status" value="1"/>
</dbReference>
<dbReference type="InterPro" id="IPR050900">
    <property type="entry name" value="Transposase_IS3/IS150/IS904"/>
</dbReference>
<dbReference type="Gene3D" id="3.30.420.10">
    <property type="entry name" value="Ribonuclease H-like superfamily/Ribonuclease H"/>
    <property type="match status" value="1"/>
</dbReference>
<organism evidence="2">
    <name type="scientific">marine sediment metagenome</name>
    <dbReference type="NCBI Taxonomy" id="412755"/>
    <lineage>
        <taxon>unclassified sequences</taxon>
        <taxon>metagenomes</taxon>
        <taxon>ecological metagenomes</taxon>
    </lineage>
</organism>
<sequence>MIWLCKVVRMSRQNYYKQRHYRHRREVDEELILSLVRRERAIQPQLGARKLLHILGNELKSAGVSVGRDRFLSILGRSSLLIKRRFKGYRTTDSRHRFRVYGNLLKDSVLTSPHQALVSDITYIRTDEGFMYLSLVMDAYSRAVVGYDCSDSLEAEGTLRSLSMALRGLPAGSETIHHSDRGSQYCCGAYVDKLMHRGLRISMTEENHCYENSQAERLNGILKQEYGLGGRFRRKSDVRRSVREAVTLYNCRRPHQSLGYQCPMEVHLAA</sequence>
<evidence type="ECO:0000259" key="1">
    <source>
        <dbReference type="PROSITE" id="PS50994"/>
    </source>
</evidence>
<dbReference type="AlphaFoldDB" id="A0A0F9HD32"/>
<dbReference type="GO" id="GO:0003676">
    <property type="term" value="F:nucleic acid binding"/>
    <property type="evidence" value="ECO:0007669"/>
    <property type="project" value="InterPro"/>
</dbReference>
<comment type="caution">
    <text evidence="2">The sequence shown here is derived from an EMBL/GenBank/DDBJ whole genome shotgun (WGS) entry which is preliminary data.</text>
</comment>
<dbReference type="GO" id="GO:0015074">
    <property type="term" value="P:DNA integration"/>
    <property type="evidence" value="ECO:0007669"/>
    <property type="project" value="InterPro"/>
</dbReference>
<proteinExistence type="predicted"/>
<dbReference type="InterPro" id="IPR012337">
    <property type="entry name" value="RNaseH-like_sf"/>
</dbReference>
<dbReference type="PROSITE" id="PS50994">
    <property type="entry name" value="INTEGRASE"/>
    <property type="match status" value="1"/>
</dbReference>
<dbReference type="InterPro" id="IPR036397">
    <property type="entry name" value="RNaseH_sf"/>
</dbReference>
<dbReference type="NCBIfam" id="NF033516">
    <property type="entry name" value="transpos_IS3"/>
    <property type="match status" value="1"/>
</dbReference>